<evidence type="ECO:0000259" key="2">
    <source>
        <dbReference type="PROSITE" id="PS50102"/>
    </source>
</evidence>
<name>A0A2A4T1G9_9DELT</name>
<dbReference type="InterPro" id="IPR000504">
    <property type="entry name" value="RRM_dom"/>
</dbReference>
<dbReference type="PANTHER" id="PTHR48025:SF1">
    <property type="entry name" value="RRM DOMAIN-CONTAINING PROTEIN"/>
    <property type="match status" value="1"/>
</dbReference>
<proteinExistence type="predicted"/>
<dbReference type="Proteomes" id="UP000218113">
    <property type="component" value="Unassembled WGS sequence"/>
</dbReference>
<dbReference type="PROSITE" id="PS50102">
    <property type="entry name" value="RRM"/>
    <property type="match status" value="1"/>
</dbReference>
<dbReference type="GO" id="GO:0003723">
    <property type="term" value="F:RNA binding"/>
    <property type="evidence" value="ECO:0007669"/>
    <property type="project" value="UniProtKB-KW"/>
</dbReference>
<dbReference type="Gene3D" id="3.30.70.330">
    <property type="match status" value="1"/>
</dbReference>
<dbReference type="InterPro" id="IPR012677">
    <property type="entry name" value="Nucleotide-bd_a/b_plait_sf"/>
</dbReference>
<sequence length="104" mass="12057">MTEGVRIYVGNLPFKTTDEELKELFCQFGDVLTTSVIRYRESKRSKGYAFVSMDEEAAAIKAVDNLNEQIYMDRPLKVKLANQRLNFPRDEVHQPPKTLRFAID</sequence>
<evidence type="ECO:0000313" key="4">
    <source>
        <dbReference type="Proteomes" id="UP000218113"/>
    </source>
</evidence>
<evidence type="ECO:0000256" key="1">
    <source>
        <dbReference type="ARBA" id="ARBA00022884"/>
    </source>
</evidence>
<dbReference type="InterPro" id="IPR035979">
    <property type="entry name" value="RBD_domain_sf"/>
</dbReference>
<dbReference type="SUPFAM" id="SSF54928">
    <property type="entry name" value="RNA-binding domain, RBD"/>
    <property type="match status" value="1"/>
</dbReference>
<gene>
    <name evidence="3" type="ORF">COB67_08615</name>
</gene>
<feature type="domain" description="RRM" evidence="2">
    <location>
        <begin position="5"/>
        <end position="83"/>
    </location>
</feature>
<dbReference type="Pfam" id="PF00076">
    <property type="entry name" value="RRM_1"/>
    <property type="match status" value="1"/>
</dbReference>
<dbReference type="EMBL" id="NVSR01000062">
    <property type="protein sequence ID" value="PCI27368.1"/>
    <property type="molecule type" value="Genomic_DNA"/>
</dbReference>
<comment type="caution">
    <text evidence="3">The sequence shown here is derived from an EMBL/GenBank/DDBJ whole genome shotgun (WGS) entry which is preliminary data.</text>
</comment>
<reference evidence="4" key="1">
    <citation type="submission" date="2017-08" db="EMBL/GenBank/DDBJ databases">
        <title>A dynamic microbial community with high functional redundancy inhabits the cold, oxic subseafloor aquifer.</title>
        <authorList>
            <person name="Tully B.J."/>
            <person name="Wheat C.G."/>
            <person name="Glazer B.T."/>
            <person name="Huber J.A."/>
        </authorList>
    </citation>
    <scope>NUCLEOTIDE SEQUENCE [LARGE SCALE GENOMIC DNA]</scope>
</reference>
<dbReference type="InterPro" id="IPR050502">
    <property type="entry name" value="Euk_RNA-bind_prot"/>
</dbReference>
<protein>
    <submittedName>
        <fullName evidence="3">RNA-binding protein</fullName>
    </submittedName>
</protein>
<organism evidence="3 4">
    <name type="scientific">SAR324 cluster bacterium</name>
    <dbReference type="NCBI Taxonomy" id="2024889"/>
    <lineage>
        <taxon>Bacteria</taxon>
        <taxon>Deltaproteobacteria</taxon>
        <taxon>SAR324 cluster</taxon>
    </lineage>
</organism>
<accession>A0A2A4T1G9</accession>
<keyword evidence="1" id="KW-0694">RNA-binding</keyword>
<dbReference type="AlphaFoldDB" id="A0A2A4T1G9"/>
<evidence type="ECO:0000313" key="3">
    <source>
        <dbReference type="EMBL" id="PCI27368.1"/>
    </source>
</evidence>
<dbReference type="SMART" id="SM00360">
    <property type="entry name" value="RRM"/>
    <property type="match status" value="1"/>
</dbReference>
<dbReference type="PANTHER" id="PTHR48025">
    <property type="entry name" value="OS02G0815200 PROTEIN"/>
    <property type="match status" value="1"/>
</dbReference>